<proteinExistence type="predicted"/>
<evidence type="ECO:0000313" key="1">
    <source>
        <dbReference type="EMBL" id="KXG76675.1"/>
    </source>
</evidence>
<protein>
    <recommendedName>
        <fullName evidence="3">DUF503 domain-containing protein</fullName>
    </recommendedName>
</protein>
<dbReference type="Gene3D" id="3.30.70.1120">
    <property type="entry name" value="TT1725-like"/>
    <property type="match status" value="1"/>
</dbReference>
<dbReference type="Pfam" id="PF04456">
    <property type="entry name" value="DUF503"/>
    <property type="match status" value="1"/>
</dbReference>
<gene>
    <name evidence="1" type="ORF">AN618_14490</name>
</gene>
<dbReference type="EMBL" id="LOED01000017">
    <property type="protein sequence ID" value="KXG76675.1"/>
    <property type="molecule type" value="Genomic_DNA"/>
</dbReference>
<comment type="caution">
    <text evidence="1">The sequence shown here is derived from an EMBL/GenBank/DDBJ whole genome shotgun (WGS) entry which is preliminary data.</text>
</comment>
<organism evidence="1 2">
    <name type="scientific">Fervidicola ferrireducens</name>
    <dbReference type="NCBI Taxonomy" id="520764"/>
    <lineage>
        <taxon>Bacteria</taxon>
        <taxon>Bacillati</taxon>
        <taxon>Bacillota</taxon>
        <taxon>Clostridia</taxon>
        <taxon>Thermosediminibacterales</taxon>
        <taxon>Thermosediminibacteraceae</taxon>
        <taxon>Fervidicola</taxon>
    </lineage>
</organism>
<keyword evidence="2" id="KW-1185">Reference proteome</keyword>
<reference evidence="1 2" key="1">
    <citation type="submission" date="2015-12" db="EMBL/GenBank/DDBJ databases">
        <title>Draft genome sequnece of Fervidicola ferrireducens strain Y170.</title>
        <authorList>
            <person name="Patel B.K."/>
        </authorList>
    </citation>
    <scope>NUCLEOTIDE SEQUENCE [LARGE SCALE GENOMIC DNA]</scope>
    <source>
        <strain evidence="1 2">Y170</strain>
    </source>
</reference>
<dbReference type="AlphaFoldDB" id="A0A140L800"/>
<evidence type="ECO:0008006" key="3">
    <source>
        <dbReference type="Google" id="ProtNLM"/>
    </source>
</evidence>
<dbReference type="PANTHER" id="PTHR36441">
    <property type="entry name" value="HYPOTHETICAL CYTOSOLIC PROTEIN"/>
    <property type="match status" value="1"/>
</dbReference>
<dbReference type="STRING" id="520764.AN618_14490"/>
<dbReference type="RefSeq" id="WP_066353522.1">
    <property type="nucleotide sequence ID" value="NZ_LOED01000017.1"/>
</dbReference>
<dbReference type="Proteomes" id="UP000070427">
    <property type="component" value="Unassembled WGS sequence"/>
</dbReference>
<dbReference type="FunCoup" id="A0A140L800">
    <property type="interactions" value="14"/>
</dbReference>
<sequence length="95" mass="10827">MVVGIMTVEIFLGDAFSLKEKRQVVKSVIERLKNRFNVSVAEVGKQNDLQWAVIGMACVSNSTEHVESQMDHILNFMNGDGRFSVEEIEREVQHF</sequence>
<dbReference type="InParanoid" id="A0A140L800"/>
<dbReference type="OrthoDB" id="9809023at2"/>
<dbReference type="SUPFAM" id="SSF103007">
    <property type="entry name" value="Hypothetical protein TT1725"/>
    <property type="match status" value="1"/>
</dbReference>
<name>A0A140L800_9FIRM</name>
<dbReference type="InterPro" id="IPR007546">
    <property type="entry name" value="DUF503"/>
</dbReference>
<dbReference type="PANTHER" id="PTHR36441:SF1">
    <property type="entry name" value="DUF503 DOMAIN-CONTAINING PROTEIN"/>
    <property type="match status" value="1"/>
</dbReference>
<dbReference type="InterPro" id="IPR036746">
    <property type="entry name" value="TT1725-like_sf"/>
</dbReference>
<dbReference type="PATRIC" id="fig|520764.3.peg.1562"/>
<accession>A0A140L800</accession>
<evidence type="ECO:0000313" key="2">
    <source>
        <dbReference type="Proteomes" id="UP000070427"/>
    </source>
</evidence>